<evidence type="ECO:0000256" key="1">
    <source>
        <dbReference type="SAM" id="MobiDB-lite"/>
    </source>
</evidence>
<dbReference type="Pfam" id="PF11307">
    <property type="entry name" value="DUF3109"/>
    <property type="match status" value="1"/>
</dbReference>
<feature type="compositionally biased region" description="Low complexity" evidence="1">
    <location>
        <begin position="1"/>
        <end position="21"/>
    </location>
</feature>
<feature type="region of interest" description="Disordered" evidence="1">
    <location>
        <begin position="1"/>
        <end position="33"/>
    </location>
</feature>
<reference evidence="2" key="1">
    <citation type="submission" date="2020-05" db="EMBL/GenBank/DDBJ databases">
        <authorList>
            <person name="Chiriac C."/>
            <person name="Salcher M."/>
            <person name="Ghai R."/>
            <person name="Kavagutti S V."/>
        </authorList>
    </citation>
    <scope>NUCLEOTIDE SEQUENCE</scope>
</reference>
<evidence type="ECO:0000313" key="2">
    <source>
        <dbReference type="EMBL" id="CAB4572359.1"/>
    </source>
</evidence>
<dbReference type="AlphaFoldDB" id="A0A6J6EAU5"/>
<name>A0A6J6EAU5_9ZZZZ</name>
<dbReference type="InterPro" id="IPR021458">
    <property type="entry name" value="Rv0495c"/>
</dbReference>
<organism evidence="2">
    <name type="scientific">freshwater metagenome</name>
    <dbReference type="NCBI Taxonomy" id="449393"/>
    <lineage>
        <taxon>unclassified sequences</taxon>
        <taxon>metagenomes</taxon>
        <taxon>ecological metagenomes</taxon>
    </lineage>
</organism>
<dbReference type="EMBL" id="CAEZSR010000103">
    <property type="protein sequence ID" value="CAB4572359.1"/>
    <property type="molecule type" value="Genomic_DNA"/>
</dbReference>
<gene>
    <name evidence="2" type="ORF">UFOPK1493_02484</name>
</gene>
<protein>
    <submittedName>
        <fullName evidence="2">Unannotated protein</fullName>
    </submittedName>
</protein>
<sequence>MPVRARPASAPTPDTTDRTTAVGAPTPGPLDTHEWISFEDRSENRTWMVDATFLRSNWSCIFGNGCKGVLDADATEMAQGCCSYGAHFVDDDDVQTVVRAVVRLRADQWQFAKKAKRQGFLDAGDDGATVTRLVDDACIFLNRPGFEGGPGCALHRAALEAGERPMDWKPNVCWQLPLRLDHQTDDQGHVTSTLREWKRRDWGPGGEEFHWWCTESPDAFVGGVPVFEYLRDEIVGMVGQEVYDQLVPLLTRPRWTPLPHPAVRRR</sequence>
<accession>A0A6J6EAU5</accession>
<proteinExistence type="predicted"/>